<organism evidence="2 3">
    <name type="scientific">Abrus precatorius</name>
    <name type="common">Indian licorice</name>
    <name type="synonym">Glycine abrus</name>
    <dbReference type="NCBI Taxonomy" id="3816"/>
    <lineage>
        <taxon>Eukaryota</taxon>
        <taxon>Viridiplantae</taxon>
        <taxon>Streptophyta</taxon>
        <taxon>Embryophyta</taxon>
        <taxon>Tracheophyta</taxon>
        <taxon>Spermatophyta</taxon>
        <taxon>Magnoliopsida</taxon>
        <taxon>eudicotyledons</taxon>
        <taxon>Gunneridae</taxon>
        <taxon>Pentapetalae</taxon>
        <taxon>rosids</taxon>
        <taxon>fabids</taxon>
        <taxon>Fabales</taxon>
        <taxon>Fabaceae</taxon>
        <taxon>Papilionoideae</taxon>
        <taxon>50 kb inversion clade</taxon>
        <taxon>NPAAA clade</taxon>
        <taxon>indigoferoid/millettioid clade</taxon>
        <taxon>Abreae</taxon>
        <taxon>Abrus</taxon>
    </lineage>
</organism>
<keyword evidence="2" id="KW-1185">Reference proteome</keyword>
<dbReference type="OrthoDB" id="747893at2759"/>
<sequence length="385" mass="42709">MADNLDDGEFWLPPQFLTDDDASFDNIHNNSLAALNAKNDDVFDSVSRTLFPYLSSPVESVVGSSETESDEEEQHMAELTRRLAHSTLELDLVSRNNNTFASEKPKGVFGSGSPQSTLSALGSSGKGSSPNGSVSQMNSQRATWDLLRAAAGEVERMRLSDERCGYGFVRNAPKPSTVVTTQPNPGLGLRFYPQQQQQQQSFSHQQLQIAQFEMLRQQQMAKQQQQRQMVPNRGRNINRNNVRSNNTGLSSSAWPSLQQGKQQFGSGMRAVFLGNPSGKRESTGTGVFLPRCVDNTSESRKKSVCSTVLVPDRVAQALNLNLEGMVGGHFQQHYPRFNGGSSMEKGSAIPRVRSNNNYGFSQQKRSIRPHPQVNHEIQLPQEWTY</sequence>
<feature type="compositionally biased region" description="Low complexity" evidence="1">
    <location>
        <begin position="235"/>
        <end position="246"/>
    </location>
</feature>
<reference evidence="2" key="1">
    <citation type="journal article" date="2019" name="Toxins">
        <title>Detection of Abrin-Like and Prepropulchellin-Like Toxin Genes and Transcripts Using Whole Genome Sequencing and Full-Length Transcript Sequencing of Abrus precatorius.</title>
        <authorList>
            <person name="Hovde B.T."/>
            <person name="Daligault H.E."/>
            <person name="Hanschen E.R."/>
            <person name="Kunde Y.A."/>
            <person name="Johnson M.B."/>
            <person name="Starkenburg S.R."/>
            <person name="Johnson S.L."/>
        </authorList>
    </citation>
    <scope>NUCLEOTIDE SEQUENCE [LARGE SCALE GENOMIC DNA]</scope>
</reference>
<evidence type="ECO:0000313" key="2">
    <source>
        <dbReference type="Proteomes" id="UP000694853"/>
    </source>
</evidence>
<dbReference type="GeneID" id="113850249"/>
<proteinExistence type="predicted"/>
<dbReference type="KEGG" id="aprc:113850249"/>
<feature type="compositionally biased region" description="Low complexity" evidence="1">
    <location>
        <begin position="116"/>
        <end position="135"/>
    </location>
</feature>
<feature type="region of interest" description="Disordered" evidence="1">
    <location>
        <begin position="101"/>
        <end position="139"/>
    </location>
</feature>
<feature type="region of interest" description="Disordered" evidence="1">
    <location>
        <begin position="235"/>
        <end position="255"/>
    </location>
</feature>
<protein>
    <submittedName>
        <fullName evidence="3">Uncharacterized protein LOC113850249 isoform X1</fullName>
    </submittedName>
</protein>
<name>A0A8B8JYC0_ABRPR</name>
<dbReference type="Proteomes" id="UP000694853">
    <property type="component" value="Unplaced"/>
</dbReference>
<dbReference type="PANTHER" id="PTHR33356:SF5">
    <property type="entry name" value="TIP41-LIKE PROTEIN"/>
    <property type="match status" value="1"/>
</dbReference>
<reference evidence="3" key="2">
    <citation type="submission" date="2025-08" db="UniProtKB">
        <authorList>
            <consortium name="RefSeq"/>
        </authorList>
    </citation>
    <scope>IDENTIFICATION</scope>
    <source>
        <tissue evidence="3">Young leaves</tissue>
    </source>
</reference>
<dbReference type="RefSeq" id="XP_027336507.1">
    <property type="nucleotide sequence ID" value="XM_027480706.1"/>
</dbReference>
<accession>A0A8B8JYC0</accession>
<gene>
    <name evidence="3" type="primary">LOC113850249</name>
</gene>
<dbReference type="AlphaFoldDB" id="A0A8B8JYC0"/>
<evidence type="ECO:0000256" key="1">
    <source>
        <dbReference type="SAM" id="MobiDB-lite"/>
    </source>
</evidence>
<evidence type="ECO:0000313" key="3">
    <source>
        <dbReference type="RefSeq" id="XP_027336507.1"/>
    </source>
</evidence>
<dbReference type="PANTHER" id="PTHR33356">
    <property type="entry name" value="TIP41-LIKE PROTEIN"/>
    <property type="match status" value="1"/>
</dbReference>